<dbReference type="PANTHER" id="PTHR46665:SF1">
    <property type="entry name" value="SPERMATOGENESIS- AND OOGENESIS-SPECIFIC BASIC HELIX-LOOP-HELIX-CONTAINING PROTEIN 1"/>
    <property type="match status" value="1"/>
</dbReference>
<dbReference type="InterPro" id="IPR055477">
    <property type="entry name" value="DUF7049"/>
</dbReference>
<reference evidence="2" key="1">
    <citation type="submission" date="2019-09" db="EMBL/GenBank/DDBJ databases">
        <title>Draft genome information of white flower Hibiscus syriacus.</title>
        <authorList>
            <person name="Kim Y.-M."/>
        </authorList>
    </citation>
    <scope>NUCLEOTIDE SEQUENCE [LARGE SCALE GENOMIC DNA]</scope>
    <source>
        <strain evidence="2">YM2019G1</strain>
    </source>
</reference>
<dbReference type="InterPro" id="IPR044658">
    <property type="entry name" value="bHLH92/bHLH041-like"/>
</dbReference>
<dbReference type="AlphaFoldDB" id="A0A6A3A6R8"/>
<name>A0A6A3A6R8_HIBSY</name>
<gene>
    <name evidence="2" type="ORF">F3Y22_tig00110562pilonHSYRG00017</name>
</gene>
<proteinExistence type="predicted"/>
<dbReference type="Proteomes" id="UP000436088">
    <property type="component" value="Unassembled WGS sequence"/>
</dbReference>
<dbReference type="PANTHER" id="PTHR46665">
    <property type="entry name" value="TRANSCRIPTION FACTOR BHLH041-RELATED-RELATED"/>
    <property type="match status" value="1"/>
</dbReference>
<dbReference type="EMBL" id="VEPZ02001032">
    <property type="protein sequence ID" value="KAE8700060.1"/>
    <property type="molecule type" value="Genomic_DNA"/>
</dbReference>
<feature type="domain" description="DUF7049" evidence="1">
    <location>
        <begin position="64"/>
        <end position="112"/>
    </location>
</feature>
<evidence type="ECO:0000313" key="3">
    <source>
        <dbReference type="Proteomes" id="UP000436088"/>
    </source>
</evidence>
<organism evidence="2 3">
    <name type="scientific">Hibiscus syriacus</name>
    <name type="common">Rose of Sharon</name>
    <dbReference type="NCBI Taxonomy" id="106335"/>
    <lineage>
        <taxon>Eukaryota</taxon>
        <taxon>Viridiplantae</taxon>
        <taxon>Streptophyta</taxon>
        <taxon>Embryophyta</taxon>
        <taxon>Tracheophyta</taxon>
        <taxon>Spermatophyta</taxon>
        <taxon>Magnoliopsida</taxon>
        <taxon>eudicotyledons</taxon>
        <taxon>Gunneridae</taxon>
        <taxon>Pentapetalae</taxon>
        <taxon>rosids</taxon>
        <taxon>malvids</taxon>
        <taxon>Malvales</taxon>
        <taxon>Malvaceae</taxon>
        <taxon>Malvoideae</taxon>
        <taxon>Hibiscus</taxon>
    </lineage>
</organism>
<dbReference type="Pfam" id="PF23132">
    <property type="entry name" value="DUF7049"/>
    <property type="match status" value="1"/>
</dbReference>
<comment type="caution">
    <text evidence="2">The sequence shown here is derived from an EMBL/GenBank/DDBJ whole genome shotgun (WGS) entry which is preliminary data.</text>
</comment>
<protein>
    <recommendedName>
        <fullName evidence="1">DUF7049 domain-containing protein</fullName>
    </recommendedName>
</protein>
<accession>A0A6A3A6R8</accession>
<evidence type="ECO:0000313" key="2">
    <source>
        <dbReference type="EMBL" id="KAE8700060.1"/>
    </source>
</evidence>
<evidence type="ECO:0000259" key="1">
    <source>
        <dbReference type="Pfam" id="PF23132"/>
    </source>
</evidence>
<sequence length="117" mass="13406">MKASKHCDPFFLPRDRVSVLTSSMEYLASLKAQIMELDRQNQSLQAHLSSDAAGEDNGSPNEMINIRITPESERIIYMRISVRGENLIMDILIQLLEFLKLDINISLMSIESKFIYI</sequence>
<keyword evidence="3" id="KW-1185">Reference proteome</keyword>